<evidence type="ECO:0000313" key="8">
    <source>
        <dbReference type="EMBL" id="MCY9595943.1"/>
    </source>
</evidence>
<dbReference type="InterPro" id="IPR001131">
    <property type="entry name" value="Peptidase_M24B_aminopep-P_CS"/>
</dbReference>
<comment type="cofactor">
    <cofactor evidence="1">
        <name>Mn(2+)</name>
        <dbReference type="ChEBI" id="CHEBI:29035"/>
    </cofactor>
</comment>
<evidence type="ECO:0000256" key="1">
    <source>
        <dbReference type="ARBA" id="ARBA00001936"/>
    </source>
</evidence>
<dbReference type="InterPro" id="IPR029149">
    <property type="entry name" value="Creatin/AminoP/Spt16_N"/>
</dbReference>
<dbReference type="FunFam" id="3.90.230.10:FF:000014">
    <property type="entry name" value="Aminopeptidase P family protein"/>
    <property type="match status" value="1"/>
</dbReference>
<dbReference type="OrthoDB" id="9806388at2"/>
<dbReference type="GO" id="GO:0008235">
    <property type="term" value="F:metalloexopeptidase activity"/>
    <property type="evidence" value="ECO:0007669"/>
    <property type="project" value="UniProtKB-ARBA"/>
</dbReference>
<evidence type="ECO:0000313" key="9">
    <source>
        <dbReference type="EMBL" id="QAV19992.1"/>
    </source>
</evidence>
<protein>
    <submittedName>
        <fullName evidence="9">Aminopeptidase P family protein</fullName>
    </submittedName>
    <submittedName>
        <fullName evidence="8">Xaa-Pro peptidase family protein</fullName>
    </submittedName>
</protein>
<feature type="domain" description="Creatinase N-terminal" evidence="7">
    <location>
        <begin position="4"/>
        <end position="135"/>
    </location>
</feature>
<name>A0A410X0M1_9BACL</name>
<dbReference type="KEGG" id="pchi:PC41400_20945"/>
<dbReference type="Gene3D" id="3.40.350.10">
    <property type="entry name" value="Creatinase/prolidase N-terminal domain"/>
    <property type="match status" value="1"/>
</dbReference>
<dbReference type="Proteomes" id="UP001527202">
    <property type="component" value="Unassembled WGS sequence"/>
</dbReference>
<evidence type="ECO:0000313" key="10">
    <source>
        <dbReference type="Proteomes" id="UP000288943"/>
    </source>
</evidence>
<dbReference type="Pfam" id="PF00557">
    <property type="entry name" value="Peptidase_M24"/>
    <property type="match status" value="1"/>
</dbReference>
<keyword evidence="4" id="KW-0378">Hydrolase</keyword>
<dbReference type="CDD" id="cd01092">
    <property type="entry name" value="APP-like"/>
    <property type="match status" value="1"/>
</dbReference>
<keyword evidence="5" id="KW-0464">Manganese</keyword>
<dbReference type="EMBL" id="CP026520">
    <property type="protein sequence ID" value="QAV19992.1"/>
    <property type="molecule type" value="Genomic_DNA"/>
</dbReference>
<organism evidence="9 10">
    <name type="scientific">Paenibacillus chitinolyticus</name>
    <dbReference type="NCBI Taxonomy" id="79263"/>
    <lineage>
        <taxon>Bacteria</taxon>
        <taxon>Bacillati</taxon>
        <taxon>Bacillota</taxon>
        <taxon>Bacilli</taxon>
        <taxon>Bacillales</taxon>
        <taxon>Paenibacillaceae</taxon>
        <taxon>Paenibacillus</taxon>
    </lineage>
</organism>
<keyword evidence="3" id="KW-0479">Metal-binding</keyword>
<keyword evidence="9" id="KW-0031">Aminopeptidase</keyword>
<dbReference type="RefSeq" id="WP_042233161.1">
    <property type="nucleotide sequence ID" value="NZ_CP026520.1"/>
</dbReference>
<dbReference type="AlphaFoldDB" id="A0A410X0M1"/>
<dbReference type="InterPro" id="IPR001714">
    <property type="entry name" value="Pept_M24_MAP"/>
</dbReference>
<dbReference type="GO" id="GO:0046872">
    <property type="term" value="F:metal ion binding"/>
    <property type="evidence" value="ECO:0007669"/>
    <property type="project" value="UniProtKB-KW"/>
</dbReference>
<evidence type="ECO:0000256" key="3">
    <source>
        <dbReference type="ARBA" id="ARBA00022723"/>
    </source>
</evidence>
<sequence>MNNRLKQISDYIEQNNLDAVIITVPRHVYYLTGFASDPHERFLGLILPRGEEPFLLVPALDAEAAAQASTVQRIHTHSDTDSAYEVLRGLLPASLGSIGIETEHWTVSRFEELKSCIGVSRFSSVDELLRDMRVIKSEDEIGLMKDAVTLVEEVLRRGLQKVAVGVTEIELVAELEFQMKKLGAQSPSFSTIVLTGPASALPHGVPGTRKISRGDLLLFDLGVYLNGYASDITRTFAVGEVSEEQRRIYNAVLAGNEAAIQAVRPDVTCASVDAAARNRIEAGGYGTYFNHRLGHGLGIDVHEYPSVHGRNEALLKAGMTFTIEPGVYVPGVGGVRIEDDVLVTAGGVEVLTSFPKQLTVLGD</sequence>
<dbReference type="InterPro" id="IPR000994">
    <property type="entry name" value="Pept_M24"/>
</dbReference>
<proteinExistence type="inferred from homology"/>
<dbReference type="GO" id="GO:0004177">
    <property type="term" value="F:aminopeptidase activity"/>
    <property type="evidence" value="ECO:0007669"/>
    <property type="project" value="UniProtKB-KW"/>
</dbReference>
<dbReference type="InterPro" id="IPR000587">
    <property type="entry name" value="Creatinase_N"/>
</dbReference>
<dbReference type="Proteomes" id="UP000288943">
    <property type="component" value="Chromosome"/>
</dbReference>
<evidence type="ECO:0000259" key="7">
    <source>
        <dbReference type="Pfam" id="PF01321"/>
    </source>
</evidence>
<reference evidence="8 11" key="2">
    <citation type="submission" date="2022-05" db="EMBL/GenBank/DDBJ databases">
        <title>Genome Sequencing of Bee-Associated Microbes.</title>
        <authorList>
            <person name="Dunlap C."/>
        </authorList>
    </citation>
    <scope>NUCLEOTIDE SEQUENCE [LARGE SCALE GENOMIC DNA]</scope>
    <source>
        <strain evidence="8 11">NRRL B-23120</strain>
    </source>
</reference>
<evidence type="ECO:0000256" key="2">
    <source>
        <dbReference type="ARBA" id="ARBA00008766"/>
    </source>
</evidence>
<dbReference type="Pfam" id="PF01321">
    <property type="entry name" value="Creatinase_N"/>
    <property type="match status" value="1"/>
</dbReference>
<evidence type="ECO:0000256" key="4">
    <source>
        <dbReference type="ARBA" id="ARBA00022801"/>
    </source>
</evidence>
<evidence type="ECO:0000313" key="11">
    <source>
        <dbReference type="Proteomes" id="UP001527202"/>
    </source>
</evidence>
<dbReference type="InterPro" id="IPR050659">
    <property type="entry name" value="Peptidase_M24B"/>
</dbReference>
<keyword evidence="11" id="KW-1185">Reference proteome</keyword>
<dbReference type="SUPFAM" id="SSF55920">
    <property type="entry name" value="Creatinase/aminopeptidase"/>
    <property type="match status" value="1"/>
</dbReference>
<dbReference type="PROSITE" id="PS00491">
    <property type="entry name" value="PROLINE_PEPTIDASE"/>
    <property type="match status" value="1"/>
</dbReference>
<feature type="domain" description="Peptidase M24" evidence="6">
    <location>
        <begin position="143"/>
        <end position="345"/>
    </location>
</feature>
<dbReference type="InterPro" id="IPR036005">
    <property type="entry name" value="Creatinase/aminopeptidase-like"/>
</dbReference>
<dbReference type="SUPFAM" id="SSF53092">
    <property type="entry name" value="Creatinase/prolidase N-terminal domain"/>
    <property type="match status" value="1"/>
</dbReference>
<dbReference type="PANTHER" id="PTHR46112:SF10">
    <property type="entry name" value="DIPEPTIDASE YKVY-RELATED"/>
    <property type="match status" value="1"/>
</dbReference>
<dbReference type="PRINTS" id="PR00599">
    <property type="entry name" value="MAPEPTIDASE"/>
</dbReference>
<dbReference type="EMBL" id="JAMDMJ010000009">
    <property type="protein sequence ID" value="MCY9595943.1"/>
    <property type="molecule type" value="Genomic_DNA"/>
</dbReference>
<comment type="similarity">
    <text evidence="2">Belongs to the peptidase M24B family.</text>
</comment>
<keyword evidence="9" id="KW-0645">Protease</keyword>
<gene>
    <name evidence="8" type="ORF">M5X16_09165</name>
    <name evidence="9" type="ORF">PC41400_20945</name>
</gene>
<evidence type="ECO:0000259" key="6">
    <source>
        <dbReference type="Pfam" id="PF00557"/>
    </source>
</evidence>
<dbReference type="GeneID" id="95377262"/>
<dbReference type="Gene3D" id="3.90.230.10">
    <property type="entry name" value="Creatinase/methionine aminopeptidase superfamily"/>
    <property type="match status" value="1"/>
</dbReference>
<dbReference type="PANTHER" id="PTHR46112">
    <property type="entry name" value="AMINOPEPTIDASE"/>
    <property type="match status" value="1"/>
</dbReference>
<reference evidence="9 10" key="1">
    <citation type="submission" date="2018-01" db="EMBL/GenBank/DDBJ databases">
        <title>The whole genome sequencing and assembly of Paenibacillus chitinolyticus KCCM 41400 strain.</title>
        <authorList>
            <person name="Kim J.-Y."/>
            <person name="Park M.-K."/>
            <person name="Lee Y.-J."/>
            <person name="Yi H."/>
            <person name="Bahn Y.-S."/>
            <person name="Kim J.F."/>
            <person name="Lee D.-W."/>
        </authorList>
    </citation>
    <scope>NUCLEOTIDE SEQUENCE [LARGE SCALE GENOMIC DNA]</scope>
    <source>
        <strain evidence="9 10">KCCM 41400</strain>
    </source>
</reference>
<evidence type="ECO:0000256" key="5">
    <source>
        <dbReference type="ARBA" id="ARBA00023211"/>
    </source>
</evidence>
<accession>A0A410X0M1</accession>